<feature type="compositionally biased region" description="Polar residues" evidence="2">
    <location>
        <begin position="623"/>
        <end position="632"/>
    </location>
</feature>
<dbReference type="GO" id="GO:0070898">
    <property type="term" value="P:RNA polymerase III preinitiation complex assembly"/>
    <property type="evidence" value="ECO:0007669"/>
    <property type="project" value="TreeGrafter"/>
</dbReference>
<feature type="compositionally biased region" description="Basic and acidic residues" evidence="2">
    <location>
        <begin position="673"/>
        <end position="694"/>
    </location>
</feature>
<feature type="compositionally biased region" description="Low complexity" evidence="2">
    <location>
        <begin position="1365"/>
        <end position="1376"/>
    </location>
</feature>
<feature type="compositionally biased region" description="Polar residues" evidence="2">
    <location>
        <begin position="1502"/>
        <end position="1513"/>
    </location>
</feature>
<feature type="region of interest" description="Disordered" evidence="2">
    <location>
        <begin position="1365"/>
        <end position="1670"/>
    </location>
</feature>
<feature type="compositionally biased region" description="Basic residues" evidence="2">
    <location>
        <begin position="1048"/>
        <end position="1057"/>
    </location>
</feature>
<feature type="compositionally biased region" description="Basic and acidic residues" evidence="2">
    <location>
        <begin position="589"/>
        <end position="598"/>
    </location>
</feature>
<feature type="region of interest" description="Disordered" evidence="2">
    <location>
        <begin position="1770"/>
        <end position="1915"/>
    </location>
</feature>
<dbReference type="Gene3D" id="1.10.10.60">
    <property type="entry name" value="Homeodomain-like"/>
    <property type="match status" value="1"/>
</dbReference>
<feature type="compositionally biased region" description="Basic residues" evidence="2">
    <location>
        <begin position="506"/>
        <end position="529"/>
    </location>
</feature>
<feature type="compositionally biased region" description="Polar residues" evidence="2">
    <location>
        <begin position="1683"/>
        <end position="1693"/>
    </location>
</feature>
<feature type="compositionally biased region" description="Polar residues" evidence="2">
    <location>
        <begin position="1789"/>
        <end position="1827"/>
    </location>
</feature>
<feature type="compositionally biased region" description="Polar residues" evidence="2">
    <location>
        <begin position="1595"/>
        <end position="1623"/>
    </location>
</feature>
<dbReference type="Pfam" id="PF15963">
    <property type="entry name" value="Myb_DNA-bind_7"/>
    <property type="match status" value="1"/>
</dbReference>
<feature type="compositionally biased region" description="Polar residues" evidence="2">
    <location>
        <begin position="2296"/>
        <end position="2323"/>
    </location>
</feature>
<feature type="compositionally biased region" description="Polar residues" evidence="2">
    <location>
        <begin position="1031"/>
        <end position="1047"/>
    </location>
</feature>
<feature type="compositionally biased region" description="Polar residues" evidence="2">
    <location>
        <begin position="1928"/>
        <end position="1942"/>
    </location>
</feature>
<feature type="compositionally biased region" description="Polar residues" evidence="2">
    <location>
        <begin position="34"/>
        <end position="50"/>
    </location>
</feature>
<feature type="compositionally biased region" description="Basic and acidic residues" evidence="2">
    <location>
        <begin position="2167"/>
        <end position="2189"/>
    </location>
</feature>
<feature type="region of interest" description="Disordered" evidence="2">
    <location>
        <begin position="506"/>
        <end position="834"/>
    </location>
</feature>
<gene>
    <name evidence="5" type="primary">zgc:162472</name>
</gene>
<dbReference type="CDD" id="cd00167">
    <property type="entry name" value="SANT"/>
    <property type="match status" value="1"/>
</dbReference>
<dbReference type="SUPFAM" id="SSF46689">
    <property type="entry name" value="Homeodomain-like"/>
    <property type="match status" value="1"/>
</dbReference>
<sequence length="2351" mass="253805">MFRRSRFSIRPNVSTAGRTAATSQEASESPRDVSVSTTPTAVTDTNSVVTPSEKPVAPGDGNDQSGDGTSSTAAVQRRKRFSVKPKVAPGRPSNLARTPKSPVKAVSETPVEVPDSDLDKPGTSGQTRTTAAPQGLQSPKRRRHSEESKQPNVQPKLTTPISSDLSGPSAVPLAEESLEQTNLPTDSGKQLESKSGSQVKEVPPRPPDKVPLSLPDKETVEISERAKTLVSSKGGLSVSSSAFSLSRLLNDPSDLQRLAKAQKLRELLRQERHKEKKLKKAKARIKEYTLDPAKMTMRDLIRYLPVSNPMTSSLEDSAQENETVVPPSPVREESPERAQEPEVPEITAPREEEEEVEEEEQEEALMVPQVKVAEDGSLIIDEQSLTVEVQRAKGPNPAQDRDPIFERGSTTTYSSFRKGTYSKPWSSEETDMFFLAISMVGTDFSMICQLFPHRARSEIKNKFKKEERENAWRIDKAFRERRKLDIEYFSKLLEKILEVQKNRKKLKSLAKKNSPKKRQRKTKGKKAAKKLSDVEEDDEEDENQVPDLEDEEEGEKENEDLCNEGGSPVSKPKRQRKRKTRQAALNEEPSDKKNKTGENSDDQGEACVPEDTEAALSEDHTSSDTSENTENVNACKDTAIKPAKLSRGRAPNPLLPLGRKWGKKPPPPSTKARHTEVDKGDETVSDGSSKEQVNKDSSPSRQANKRKSASADISSVEEDASVEPPRPTRYGRVPKPTKPLTYSARGDAHTSASDTAPVSPVGSTASVAKSTPKCTAKRGRTSKQQSAQESKKPKLVTLRASRSEYSDEEDEKLQHQEEIEEEDHPACSPSKDSIAPVFVPASLRSPRPVISEVEETMEELDILANMPDVLGISQDALFPDASCERAQNETGTAEPCEHQLDLLVDVIDFLSSEHAEVSEDESYNEAAQTLLTIGNLTHLPQSAQNQPASQDHIAGTASVSQTETGQHLEEEIASTSASQEENSATPFMSVQEVTETSESNSITNSGDVSITKTSDQMCVEQITVSDMDPSPQLQSRPESSPKNSSQTRRGRLSKVKPKPNLGRATRTAQPKSQVDTSVEHTAEESNTEAAILQITESAHEETTPQMPEHYTTLLIDDISCTEVKLTEELSVSQEMSVGQAELVAVTSDQSASENQSHCFSDAQFEQASKDTRSTSESSDKKLMSHAEIIKSSLNNSATSDTSVIEPQVELESNTDSVPVQAGSQHSATYVTPVDLPVSQKAESELGSTCQSGRSRMQKVKPKANLPQTSRTARSKPQTTKDSVERDSCPTPVTKVPEKTIVEVEPEAACGSSPQKPSQSTGTSSGLIPSLDLSSSLKPTQELSTTEEKRADVELVGEVFSGAATSYQSSSCNQSLSETPFERSSSDTGSTSESTDEKGTTHDGTTESTDNLVTCNSAVTESQTRQHSAPVQDSSDHPATCVTPVEGQKEESEAASTCQTRRGRLQKVRPKPNLAQTSRTARSKPQTTKNPVMHMQHVEEPSSPISKPGSTDNTPAEVEAQPICGITLPVKPSQSTGTASGLVPSLELCTTHKPTEESSSPMEQKTDVGQNSGSKNSELNIPQRRRHFPKVKPNLGLSTRTTQKKVQPTSTSEQQAVDNSQTELKLTKKDGKHLSSTHCPSTTELSSNSSAHAELEKTSNTTKDKGTSSDGIVIGTSWVAENQSVLTDSLPQNKSSEKSTFEMESTEDKMSDNVRVEAGPATQGDCKLNISTRVTESNSQPTDDPTAVLGVQFSEDCSTESKIHSVLTANLKESSSQPCSESASEVKSQDAVQQCSETGETNQSSNDFFQCAQSTGNTQSELTDSSKYSGKAPQTRRGRILKPKPNVGRSGRPPQPQPVKSTTPAEADPGTRSEGVNASASHSSMSTLQPDILEPVEGAIEQHSNQESPPNDDGALLGCLTQIIEQLSQHDSAPNDAGSSQGCVPQVPDSSSQDTSTLSTDGTQSHPNLTIFPDMLSEQAPSDPEETFFILALTEIPVCSSGEVVDSAAEPLPYLPVADASIQQQSSVPGESLAAAGDGSLSSVSEPMSIEGSGEMGLISVKDTEPDPAAYIDSVMENAVDPHESTSVQLPKLSETEENNDETEFTSSKQRLTGRRGKQQVKSNNTRKKQASKTLVTSTQDSELPGPSREPEASESTAKTGDEVVTEPQKRSGDNVNTEKEPNADEKGPEDISGAQTQTTKTRGTRTGNRKPKDFRSFLSDMNSTAPSSSPSPVKTSSKGPKVKATHTRTCSTITPASTSHSVTPTPDPTQLSEETHSTSSTTSPTPTEVGSEQTTEHNQLSSDTAPSTSQCSSEVSASQQSDCVESSSTEEEPTSVSQYFLSDIFTDVEEQ</sequence>
<feature type="region of interest" description="Disordered" evidence="2">
    <location>
        <begin position="941"/>
        <end position="1013"/>
    </location>
</feature>
<feature type="compositionally biased region" description="Low complexity" evidence="2">
    <location>
        <begin position="2195"/>
        <end position="2206"/>
    </location>
</feature>
<feature type="compositionally biased region" description="Polar residues" evidence="2">
    <location>
        <begin position="123"/>
        <end position="137"/>
    </location>
</feature>
<evidence type="ECO:0000259" key="3">
    <source>
        <dbReference type="SMART" id="SM00717"/>
    </source>
</evidence>
<feature type="compositionally biased region" description="Polar residues" evidence="2">
    <location>
        <begin position="179"/>
        <end position="198"/>
    </location>
</feature>
<feature type="compositionally biased region" description="Basic residues" evidence="2">
    <location>
        <begin position="571"/>
        <end position="581"/>
    </location>
</feature>
<feature type="compositionally biased region" description="Low complexity" evidence="2">
    <location>
        <begin position="2277"/>
        <end position="2292"/>
    </location>
</feature>
<feature type="compositionally biased region" description="Polar residues" evidence="2">
    <location>
        <begin position="2131"/>
        <end position="2141"/>
    </location>
</feature>
<feature type="compositionally biased region" description="Polar residues" evidence="2">
    <location>
        <begin position="973"/>
        <end position="993"/>
    </location>
</feature>
<feature type="compositionally biased region" description="Basic and acidic residues" evidence="2">
    <location>
        <begin position="1694"/>
        <end position="1714"/>
    </location>
</feature>
<name>A0AAJ8BAH8_LATCA</name>
<dbReference type="SMART" id="SM00717">
    <property type="entry name" value="SANT"/>
    <property type="match status" value="1"/>
</dbReference>
<protein>
    <submittedName>
        <fullName evidence="5">Mucin-12 isoform X1</fullName>
    </submittedName>
</protein>
<feature type="compositionally biased region" description="Low complexity" evidence="2">
    <location>
        <begin position="2029"/>
        <end position="2044"/>
    </location>
</feature>
<feature type="compositionally biased region" description="Basic and acidic residues" evidence="2">
    <location>
        <begin position="1394"/>
        <end position="1404"/>
    </location>
</feature>
<feature type="compositionally biased region" description="Low complexity" evidence="2">
    <location>
        <begin position="1772"/>
        <end position="1784"/>
    </location>
</feature>
<evidence type="ECO:0000313" key="5">
    <source>
        <dbReference type="RefSeq" id="XP_050928960.1"/>
    </source>
</evidence>
<feature type="compositionally biased region" description="Polar residues" evidence="2">
    <location>
        <begin position="2247"/>
        <end position="2271"/>
    </location>
</feature>
<feature type="region of interest" description="Disordered" evidence="2">
    <location>
        <begin position="1154"/>
        <end position="1181"/>
    </location>
</feature>
<accession>A0AAJ8BAH8</accession>
<feature type="compositionally biased region" description="Polar residues" evidence="2">
    <location>
        <begin position="1556"/>
        <end position="1579"/>
    </location>
</feature>
<feature type="compositionally biased region" description="Polar residues" evidence="2">
    <location>
        <begin position="1066"/>
        <end position="1076"/>
    </location>
</feature>
<proteinExistence type="predicted"/>
<feature type="region of interest" description="Disordered" evidence="2">
    <location>
        <begin position="2025"/>
        <end position="2050"/>
    </location>
</feature>
<feature type="region of interest" description="Disordered" evidence="2">
    <location>
        <begin position="1"/>
        <end position="219"/>
    </location>
</feature>
<dbReference type="InterPro" id="IPR001005">
    <property type="entry name" value="SANT/Myb"/>
</dbReference>
<reference evidence="5" key="1">
    <citation type="submission" date="2025-08" db="UniProtKB">
        <authorList>
            <consortium name="RefSeq"/>
        </authorList>
    </citation>
    <scope>IDENTIFICATION</scope>
    <source>
        <tissue evidence="5">Brain</tissue>
    </source>
</reference>
<dbReference type="PANTHER" id="PTHR22929:SF0">
    <property type="entry name" value="TRANSCRIPTION FACTOR TFIIIB COMPONENT B'' HOMOLOG"/>
    <property type="match status" value="1"/>
</dbReference>
<feature type="compositionally biased region" description="Polar residues" evidence="2">
    <location>
        <begin position="11"/>
        <end position="27"/>
    </location>
</feature>
<feature type="compositionally biased region" description="Polar residues" evidence="2">
    <location>
        <begin position="1311"/>
        <end position="1343"/>
    </location>
</feature>
<evidence type="ECO:0000256" key="1">
    <source>
        <dbReference type="SAM" id="Coils"/>
    </source>
</evidence>
<feature type="compositionally biased region" description="Basic residues" evidence="2">
    <location>
        <begin position="1460"/>
        <end position="1469"/>
    </location>
</feature>
<feature type="compositionally biased region" description="Polar residues" evidence="2">
    <location>
        <begin position="62"/>
        <end position="74"/>
    </location>
</feature>
<feature type="compositionally biased region" description="Low complexity" evidence="2">
    <location>
        <begin position="1948"/>
        <end position="1964"/>
    </location>
</feature>
<feature type="compositionally biased region" description="Acidic residues" evidence="2">
    <location>
        <begin position="534"/>
        <end position="562"/>
    </location>
</feature>
<feature type="compositionally biased region" description="Basic residues" evidence="2">
    <location>
        <begin position="2111"/>
        <end position="2130"/>
    </location>
</feature>
<feature type="compositionally biased region" description="Acidic residues" evidence="2">
    <location>
        <begin position="351"/>
        <end position="363"/>
    </location>
</feature>
<feature type="region of interest" description="Disordered" evidence="2">
    <location>
        <begin position="1241"/>
        <end position="1351"/>
    </location>
</feature>
<evidence type="ECO:0000256" key="2">
    <source>
        <dbReference type="SAM" id="MobiDB-lite"/>
    </source>
</evidence>
<feature type="region of interest" description="Disordered" evidence="2">
    <location>
        <begin position="2080"/>
        <end position="2351"/>
    </location>
</feature>
<feature type="compositionally biased region" description="Polar residues" evidence="2">
    <location>
        <begin position="308"/>
        <end position="322"/>
    </location>
</feature>
<dbReference type="InterPro" id="IPR039467">
    <property type="entry name" value="TFIIIB_B''_Myb"/>
</dbReference>
<feature type="compositionally biased region" description="Low complexity" evidence="2">
    <location>
        <begin position="2223"/>
        <end position="2239"/>
    </location>
</feature>
<feature type="compositionally biased region" description="Acidic residues" evidence="2">
    <location>
        <begin position="599"/>
        <end position="613"/>
    </location>
</feature>
<feature type="compositionally biased region" description="Polar residues" evidence="2">
    <location>
        <begin position="1633"/>
        <end position="1650"/>
    </location>
</feature>
<dbReference type="Proteomes" id="UP000694890">
    <property type="component" value="Linkage group LG9"/>
</dbReference>
<keyword evidence="1" id="KW-0175">Coiled coil</keyword>
<dbReference type="InterPro" id="IPR009057">
    <property type="entry name" value="Homeodomain-like_sf"/>
</dbReference>
<dbReference type="GO" id="GO:0001156">
    <property type="term" value="F:TFIIIC-class transcription factor complex binding"/>
    <property type="evidence" value="ECO:0007669"/>
    <property type="project" value="TreeGrafter"/>
</dbReference>
<feature type="compositionally biased region" description="Polar residues" evidence="2">
    <location>
        <begin position="1873"/>
        <end position="1888"/>
    </location>
</feature>
<feature type="compositionally biased region" description="Polar residues" evidence="2">
    <location>
        <begin position="1405"/>
        <end position="1432"/>
    </location>
</feature>
<dbReference type="GeneID" id="108872382"/>
<feature type="compositionally biased region" description="Polar residues" evidence="2">
    <location>
        <begin position="1154"/>
        <end position="1166"/>
    </location>
</feature>
<feature type="region of interest" description="Disordered" evidence="2">
    <location>
        <begin position="1683"/>
        <end position="1724"/>
    </location>
</feature>
<dbReference type="KEGG" id="lcf:108872382"/>
<feature type="coiled-coil region" evidence="1">
    <location>
        <begin position="258"/>
        <end position="291"/>
    </location>
</feature>
<feature type="compositionally biased region" description="Basic and acidic residues" evidence="2">
    <location>
        <begin position="330"/>
        <end position="340"/>
    </location>
</feature>
<dbReference type="RefSeq" id="XP_050928960.1">
    <property type="nucleotide sequence ID" value="XM_051073003.1"/>
</dbReference>
<feature type="compositionally biased region" description="Low complexity" evidence="2">
    <location>
        <begin position="994"/>
        <end position="1005"/>
    </location>
</feature>
<feature type="compositionally biased region" description="Polar residues" evidence="2">
    <location>
        <begin position="150"/>
        <end position="166"/>
    </location>
</feature>
<evidence type="ECO:0000313" key="4">
    <source>
        <dbReference type="Proteomes" id="UP000694890"/>
    </source>
</evidence>
<feature type="compositionally biased region" description="Basic and acidic residues" evidence="2">
    <location>
        <begin position="1652"/>
        <end position="1666"/>
    </location>
</feature>
<feature type="compositionally biased region" description="Basic and acidic residues" evidence="2">
    <location>
        <begin position="1167"/>
        <end position="1181"/>
    </location>
</feature>
<feature type="region of interest" description="Disordered" evidence="2">
    <location>
        <begin position="308"/>
        <end position="363"/>
    </location>
</feature>
<feature type="region of interest" description="Disordered" evidence="2">
    <location>
        <begin position="391"/>
        <end position="411"/>
    </location>
</feature>
<feature type="compositionally biased region" description="Polar residues" evidence="2">
    <location>
        <begin position="1473"/>
        <end position="1489"/>
    </location>
</feature>
<feature type="compositionally biased region" description="Polar residues" evidence="2">
    <location>
        <begin position="750"/>
        <end position="773"/>
    </location>
</feature>
<feature type="region of interest" description="Disordered" evidence="2">
    <location>
        <begin position="1928"/>
        <end position="1965"/>
    </location>
</feature>
<feature type="domain" description="Myb-like" evidence="3">
    <location>
        <begin position="421"/>
        <end position="469"/>
    </location>
</feature>
<feature type="region of interest" description="Disordered" evidence="2">
    <location>
        <begin position="1025"/>
        <end position="1086"/>
    </location>
</feature>
<dbReference type="PANTHER" id="PTHR22929">
    <property type="entry name" value="RNA POLYMERASE III TRANSCRIPTION INITIATION FACTOR B"/>
    <property type="match status" value="1"/>
</dbReference>
<organism evidence="4 5">
    <name type="scientific">Lates calcarifer</name>
    <name type="common">Barramundi</name>
    <name type="synonym">Holocentrus calcarifer</name>
    <dbReference type="NCBI Taxonomy" id="8187"/>
    <lineage>
        <taxon>Eukaryota</taxon>
        <taxon>Metazoa</taxon>
        <taxon>Chordata</taxon>
        <taxon>Craniata</taxon>
        <taxon>Vertebrata</taxon>
        <taxon>Euteleostomi</taxon>
        <taxon>Actinopterygii</taxon>
        <taxon>Neopterygii</taxon>
        <taxon>Teleostei</taxon>
        <taxon>Neoteleostei</taxon>
        <taxon>Acanthomorphata</taxon>
        <taxon>Carangaria</taxon>
        <taxon>Carangaria incertae sedis</taxon>
        <taxon>Centropomidae</taxon>
        <taxon>Lates</taxon>
    </lineage>
</organism>
<dbReference type="GO" id="GO:0000126">
    <property type="term" value="C:transcription factor TFIIIB complex"/>
    <property type="evidence" value="ECO:0007669"/>
    <property type="project" value="TreeGrafter"/>
</dbReference>
<feature type="compositionally biased region" description="Polar residues" evidence="2">
    <location>
        <begin position="1265"/>
        <end position="1280"/>
    </location>
</feature>
<feature type="compositionally biased region" description="Polar residues" evidence="2">
    <location>
        <begin position="1245"/>
        <end position="1254"/>
    </location>
</feature>